<feature type="transmembrane region" description="Helical" evidence="1">
    <location>
        <begin position="61"/>
        <end position="80"/>
    </location>
</feature>
<dbReference type="SUPFAM" id="SSF103481">
    <property type="entry name" value="Multidrug resistance efflux transporter EmrE"/>
    <property type="match status" value="2"/>
</dbReference>
<dbReference type="InterPro" id="IPR000620">
    <property type="entry name" value="EamA_dom"/>
</dbReference>
<keyword evidence="1" id="KW-1133">Transmembrane helix</keyword>
<feature type="transmembrane region" description="Helical" evidence="1">
    <location>
        <begin position="178"/>
        <end position="195"/>
    </location>
</feature>
<dbReference type="Pfam" id="PF00892">
    <property type="entry name" value="EamA"/>
    <property type="match status" value="1"/>
</dbReference>
<gene>
    <name evidence="3" type="ORF">CEY11_08770</name>
</gene>
<organism evidence="3 4">
    <name type="scientific">Candidimonas nitroreducens</name>
    <dbReference type="NCBI Taxonomy" id="683354"/>
    <lineage>
        <taxon>Bacteria</taxon>
        <taxon>Pseudomonadati</taxon>
        <taxon>Pseudomonadota</taxon>
        <taxon>Betaproteobacteria</taxon>
        <taxon>Burkholderiales</taxon>
        <taxon>Alcaligenaceae</taxon>
        <taxon>Candidimonas</taxon>
    </lineage>
</organism>
<dbReference type="InterPro" id="IPR037185">
    <property type="entry name" value="EmrE-like"/>
</dbReference>
<evidence type="ECO:0000256" key="1">
    <source>
        <dbReference type="SAM" id="Phobius"/>
    </source>
</evidence>
<feature type="transmembrane region" description="Helical" evidence="1">
    <location>
        <begin position="116"/>
        <end position="133"/>
    </location>
</feature>
<dbReference type="EMBL" id="NJIH01000004">
    <property type="protein sequence ID" value="OWT61907.1"/>
    <property type="molecule type" value="Genomic_DNA"/>
</dbReference>
<comment type="caution">
    <text evidence="3">The sequence shown here is derived from an EMBL/GenBank/DDBJ whole genome shotgun (WGS) entry which is preliminary data.</text>
</comment>
<proteinExistence type="predicted"/>
<dbReference type="AlphaFoldDB" id="A0A225MKK0"/>
<sequence length="284" mass="30249">MYTLIVSVSCSVAVSILLKIARQQRIEIDQAIAVNYLLAAALCLAVLRPDPTSLLRPDTPWWILAVLGVLLPGIFLAMAAAVRHAGIVLSDAAQRLSLLIPLLASFVIFGEAASTGKLAGIAVALAALVCLLLRPRRQASAPDELGKSAALLLCVWAGYGCIDVLFKQLAKSGADFTSSLFSAFALAAVLMFLYLTLRRCAWSLRNVVAGLVLGLLNFSNIYFYIRAHQVYPHNPTLVFSAMNIGVISLGAVVGAGFFKEKLSWVNALGIALAIAAIVILVQNM</sequence>
<protein>
    <recommendedName>
        <fullName evidence="2">EamA domain-containing protein</fullName>
    </recommendedName>
</protein>
<evidence type="ECO:0000313" key="4">
    <source>
        <dbReference type="Proteomes" id="UP000214603"/>
    </source>
</evidence>
<dbReference type="GO" id="GO:0016020">
    <property type="term" value="C:membrane"/>
    <property type="evidence" value="ECO:0007669"/>
    <property type="project" value="InterPro"/>
</dbReference>
<keyword evidence="4" id="KW-1185">Reference proteome</keyword>
<feature type="domain" description="EamA" evidence="2">
    <location>
        <begin position="4"/>
        <end position="132"/>
    </location>
</feature>
<feature type="transmembrane region" description="Helical" evidence="1">
    <location>
        <begin position="145"/>
        <end position="166"/>
    </location>
</feature>
<feature type="transmembrane region" description="Helical" evidence="1">
    <location>
        <begin position="237"/>
        <end position="257"/>
    </location>
</feature>
<accession>A0A225MKK0</accession>
<dbReference type="Proteomes" id="UP000214603">
    <property type="component" value="Unassembled WGS sequence"/>
</dbReference>
<dbReference type="RefSeq" id="WP_088602993.1">
    <property type="nucleotide sequence ID" value="NZ_NJIH01000004.1"/>
</dbReference>
<keyword evidence="1" id="KW-0812">Transmembrane</keyword>
<feature type="transmembrane region" description="Helical" evidence="1">
    <location>
        <begin position="92"/>
        <end position="110"/>
    </location>
</feature>
<evidence type="ECO:0000313" key="3">
    <source>
        <dbReference type="EMBL" id="OWT61907.1"/>
    </source>
</evidence>
<evidence type="ECO:0000259" key="2">
    <source>
        <dbReference type="Pfam" id="PF00892"/>
    </source>
</evidence>
<feature type="transmembrane region" description="Helical" evidence="1">
    <location>
        <begin position="33"/>
        <end position="49"/>
    </location>
</feature>
<reference evidence="4" key="1">
    <citation type="submission" date="2017-06" db="EMBL/GenBank/DDBJ databases">
        <title>Herbaspirillum phytohormonus sp. nov., isolated from the root nodule of Robinia pseudoacacia in lead-zinc mine.</title>
        <authorList>
            <person name="Fan M."/>
            <person name="Lin Y."/>
        </authorList>
    </citation>
    <scope>NUCLEOTIDE SEQUENCE [LARGE SCALE GENOMIC DNA]</scope>
    <source>
        <strain evidence="4">SC-089</strain>
    </source>
</reference>
<feature type="transmembrane region" description="Helical" evidence="1">
    <location>
        <begin position="207"/>
        <end position="225"/>
    </location>
</feature>
<name>A0A225MKK0_9BURK</name>
<keyword evidence="1" id="KW-0472">Membrane</keyword>
<feature type="transmembrane region" description="Helical" evidence="1">
    <location>
        <begin position="264"/>
        <end position="281"/>
    </location>
</feature>
<dbReference type="OrthoDB" id="1524053at2"/>